<sequence length="66" mass="7520">MWPIVATPDLRPSLAPCPQPALQARSRSKPVPPHRLPQPWRTVLKQGANELPRCLYPWLQDAPMED</sequence>
<organism evidence="1 2">
    <name type="scientific">Portunus trituberculatus</name>
    <name type="common">Swimming crab</name>
    <name type="synonym">Neptunus trituberculatus</name>
    <dbReference type="NCBI Taxonomy" id="210409"/>
    <lineage>
        <taxon>Eukaryota</taxon>
        <taxon>Metazoa</taxon>
        <taxon>Ecdysozoa</taxon>
        <taxon>Arthropoda</taxon>
        <taxon>Crustacea</taxon>
        <taxon>Multicrustacea</taxon>
        <taxon>Malacostraca</taxon>
        <taxon>Eumalacostraca</taxon>
        <taxon>Eucarida</taxon>
        <taxon>Decapoda</taxon>
        <taxon>Pleocyemata</taxon>
        <taxon>Brachyura</taxon>
        <taxon>Eubrachyura</taxon>
        <taxon>Portunoidea</taxon>
        <taxon>Portunidae</taxon>
        <taxon>Portuninae</taxon>
        <taxon>Portunus</taxon>
    </lineage>
</organism>
<dbReference type="EMBL" id="VSRR010006872">
    <property type="protein sequence ID" value="MPC45743.1"/>
    <property type="molecule type" value="Genomic_DNA"/>
</dbReference>
<reference evidence="1 2" key="1">
    <citation type="submission" date="2019-05" db="EMBL/GenBank/DDBJ databases">
        <title>Another draft genome of Portunus trituberculatus and its Hox gene families provides insights of decapod evolution.</title>
        <authorList>
            <person name="Jeong J.-H."/>
            <person name="Song I."/>
            <person name="Kim S."/>
            <person name="Choi T."/>
            <person name="Kim D."/>
            <person name="Ryu S."/>
            <person name="Kim W."/>
        </authorList>
    </citation>
    <scope>NUCLEOTIDE SEQUENCE [LARGE SCALE GENOMIC DNA]</scope>
    <source>
        <tissue evidence="1">Muscle</tissue>
    </source>
</reference>
<accession>A0A5B7FKQ2</accession>
<evidence type="ECO:0000313" key="1">
    <source>
        <dbReference type="EMBL" id="MPC45743.1"/>
    </source>
</evidence>
<name>A0A5B7FKQ2_PORTR</name>
<keyword evidence="2" id="KW-1185">Reference proteome</keyword>
<dbReference type="AlphaFoldDB" id="A0A5B7FKQ2"/>
<proteinExistence type="predicted"/>
<protein>
    <submittedName>
        <fullName evidence="1">Uncharacterized protein</fullName>
    </submittedName>
</protein>
<dbReference type="Proteomes" id="UP000324222">
    <property type="component" value="Unassembled WGS sequence"/>
</dbReference>
<gene>
    <name evidence="1" type="ORF">E2C01_039449</name>
</gene>
<comment type="caution">
    <text evidence="1">The sequence shown here is derived from an EMBL/GenBank/DDBJ whole genome shotgun (WGS) entry which is preliminary data.</text>
</comment>
<evidence type="ECO:0000313" key="2">
    <source>
        <dbReference type="Proteomes" id="UP000324222"/>
    </source>
</evidence>